<dbReference type="EMBL" id="JBBYHY010000007">
    <property type="protein sequence ID" value="MEL3954704.1"/>
    <property type="molecule type" value="Genomic_DNA"/>
</dbReference>
<evidence type="ECO:0000313" key="2">
    <source>
        <dbReference type="EMBL" id="MEL3954704.1"/>
    </source>
</evidence>
<keyword evidence="3" id="KW-1185">Reference proteome</keyword>
<name>A0ABU9JPF6_9GAMM</name>
<evidence type="ECO:0000313" key="3">
    <source>
        <dbReference type="Proteomes" id="UP001455088"/>
    </source>
</evidence>
<feature type="region of interest" description="Disordered" evidence="1">
    <location>
        <begin position="57"/>
        <end position="83"/>
    </location>
</feature>
<comment type="caution">
    <text evidence="2">The sequence shown here is derived from an EMBL/GenBank/DDBJ whole genome shotgun (WGS) entry which is preliminary data.</text>
</comment>
<sequence length="83" mass="8712">MQLQVRYGREHWLADPVMHVDGEPLDADAAAIAADRRLLTHIDQLLAALTIDGDGVAHVGGDAGPAQPPLGLRRDRRAGAAAG</sequence>
<reference evidence="2 3" key="1">
    <citation type="submission" date="2024-04" db="EMBL/GenBank/DDBJ databases">
        <title>Bacterial endophytes with biocontrol capabilities against important plant pathogens.</title>
        <authorList>
            <person name="Alayande K.A."/>
        </authorList>
    </citation>
    <scope>NUCLEOTIDE SEQUENCE [LARGE SCALE GENOMIC DNA]</scope>
    <source>
        <strain evidence="2 3">KV22</strain>
    </source>
</reference>
<accession>A0ABU9JPF6</accession>
<organism evidence="2 3">
    <name type="scientific">Stenotrophomonas bentonitica</name>
    <dbReference type="NCBI Taxonomy" id="1450134"/>
    <lineage>
        <taxon>Bacteria</taxon>
        <taxon>Pseudomonadati</taxon>
        <taxon>Pseudomonadota</taxon>
        <taxon>Gammaproteobacteria</taxon>
        <taxon>Lysobacterales</taxon>
        <taxon>Lysobacteraceae</taxon>
        <taxon>Stenotrophomonas</taxon>
    </lineage>
</organism>
<protein>
    <submittedName>
        <fullName evidence="2">Uncharacterized protein</fullName>
    </submittedName>
</protein>
<proteinExistence type="predicted"/>
<dbReference type="RefSeq" id="WP_156785748.1">
    <property type="nucleotide sequence ID" value="NZ_JBBYHY010000007.1"/>
</dbReference>
<gene>
    <name evidence="2" type="ORF">AAE039_14190</name>
</gene>
<evidence type="ECO:0000256" key="1">
    <source>
        <dbReference type="SAM" id="MobiDB-lite"/>
    </source>
</evidence>
<dbReference type="Proteomes" id="UP001455088">
    <property type="component" value="Unassembled WGS sequence"/>
</dbReference>